<dbReference type="Pfam" id="PF02519">
    <property type="entry name" value="Auxin_inducible"/>
    <property type="match status" value="1"/>
</dbReference>
<gene>
    <name evidence="2" type="primary">ga25306</name>
    <name evidence="2" type="ORF">PR202_ga25306</name>
</gene>
<proteinExistence type="inferred from homology"/>
<evidence type="ECO:0000313" key="3">
    <source>
        <dbReference type="Proteomes" id="UP001054889"/>
    </source>
</evidence>
<reference evidence="2" key="1">
    <citation type="journal article" date="2018" name="DNA Res.">
        <title>Multiple hybrid de novo genome assembly of finger millet, an orphan allotetraploid crop.</title>
        <authorList>
            <person name="Hatakeyama M."/>
            <person name="Aluri S."/>
            <person name="Balachadran M.T."/>
            <person name="Sivarajan S.R."/>
            <person name="Patrignani A."/>
            <person name="Gruter S."/>
            <person name="Poveda L."/>
            <person name="Shimizu-Inatsugi R."/>
            <person name="Baeten J."/>
            <person name="Francoijs K.J."/>
            <person name="Nataraja K.N."/>
            <person name="Reddy Y.A.N."/>
            <person name="Phadnis S."/>
            <person name="Ravikumar R.L."/>
            <person name="Schlapbach R."/>
            <person name="Sreeman S.M."/>
            <person name="Shimizu K.K."/>
        </authorList>
    </citation>
    <scope>NUCLEOTIDE SEQUENCE</scope>
</reference>
<keyword evidence="3" id="KW-1185">Reference proteome</keyword>
<dbReference type="Proteomes" id="UP001054889">
    <property type="component" value="Unassembled WGS sequence"/>
</dbReference>
<comment type="similarity">
    <text evidence="1">Belongs to the ARG7 family.</text>
</comment>
<evidence type="ECO:0000256" key="1">
    <source>
        <dbReference type="ARBA" id="ARBA00006974"/>
    </source>
</evidence>
<protein>
    <submittedName>
        <fullName evidence="2">Uncharacterized protein</fullName>
    </submittedName>
</protein>
<reference evidence="2" key="2">
    <citation type="submission" date="2021-12" db="EMBL/GenBank/DDBJ databases">
        <title>Resequencing data analysis of finger millet.</title>
        <authorList>
            <person name="Hatakeyama M."/>
            <person name="Aluri S."/>
            <person name="Balachadran M.T."/>
            <person name="Sivarajan S.R."/>
            <person name="Poveda L."/>
            <person name="Shimizu-Inatsugi R."/>
            <person name="Schlapbach R."/>
            <person name="Sreeman S.M."/>
            <person name="Shimizu K.K."/>
        </authorList>
    </citation>
    <scope>NUCLEOTIDE SEQUENCE</scope>
</reference>
<evidence type="ECO:0000313" key="2">
    <source>
        <dbReference type="EMBL" id="GJN07472.1"/>
    </source>
</evidence>
<accession>A0AAV5DAD4</accession>
<dbReference type="GO" id="GO:0009733">
    <property type="term" value="P:response to auxin"/>
    <property type="evidence" value="ECO:0007669"/>
    <property type="project" value="InterPro"/>
</dbReference>
<dbReference type="AlphaFoldDB" id="A0AAV5DAD4"/>
<comment type="caution">
    <text evidence="2">The sequence shown here is derived from an EMBL/GenBank/DDBJ whole genome shotgun (WGS) entry which is preliminary data.</text>
</comment>
<dbReference type="InterPro" id="IPR003676">
    <property type="entry name" value="SAUR_fam"/>
</dbReference>
<sequence length="108" mass="11825">MVSSLKLMEISKKWNGGKVSSPGAVACPRGHFAAYTRDGQRFFIPIDYLGSDTFRELFNMAEEEFGAPSGGRPIVLPCSADHLEQILDSFRAGAKKKSTGSGRITKIW</sequence>
<dbReference type="PANTHER" id="PTHR31175">
    <property type="entry name" value="AUXIN-RESPONSIVE FAMILY PROTEIN"/>
    <property type="match status" value="1"/>
</dbReference>
<organism evidence="2 3">
    <name type="scientific">Eleusine coracana subsp. coracana</name>
    <dbReference type="NCBI Taxonomy" id="191504"/>
    <lineage>
        <taxon>Eukaryota</taxon>
        <taxon>Viridiplantae</taxon>
        <taxon>Streptophyta</taxon>
        <taxon>Embryophyta</taxon>
        <taxon>Tracheophyta</taxon>
        <taxon>Spermatophyta</taxon>
        <taxon>Magnoliopsida</taxon>
        <taxon>Liliopsida</taxon>
        <taxon>Poales</taxon>
        <taxon>Poaceae</taxon>
        <taxon>PACMAD clade</taxon>
        <taxon>Chloridoideae</taxon>
        <taxon>Cynodonteae</taxon>
        <taxon>Eleusininae</taxon>
        <taxon>Eleusine</taxon>
    </lineage>
</organism>
<dbReference type="PANTHER" id="PTHR31175:SF50">
    <property type="entry name" value="AUXIN-RESPONSIVE PROTEIN FAMILY, PUTATIVE-RELATED"/>
    <property type="match status" value="1"/>
</dbReference>
<name>A0AAV5DAD4_ELECO</name>
<dbReference type="EMBL" id="BQKI01000014">
    <property type="protein sequence ID" value="GJN07472.1"/>
    <property type="molecule type" value="Genomic_DNA"/>
</dbReference>